<reference evidence="5 6" key="1">
    <citation type="journal article" date="2016" name="Nat. Commun.">
        <title>Thousands of microbial genomes shed light on interconnected biogeochemical processes in an aquifer system.</title>
        <authorList>
            <person name="Anantharaman K."/>
            <person name="Brown C.T."/>
            <person name="Hug L.A."/>
            <person name="Sharon I."/>
            <person name="Castelle C.J."/>
            <person name="Probst A.J."/>
            <person name="Thomas B.C."/>
            <person name="Singh A."/>
            <person name="Wilkins M.J."/>
            <person name="Karaoz U."/>
            <person name="Brodie E.L."/>
            <person name="Williams K.H."/>
            <person name="Hubbard S.S."/>
            <person name="Banfield J.F."/>
        </authorList>
    </citation>
    <scope>NUCLEOTIDE SEQUENCE [LARGE SCALE GENOMIC DNA]</scope>
</reference>
<accession>A0A1F6BSK3</accession>
<dbReference type="AlphaFoldDB" id="A0A1F6BSK3"/>
<name>A0A1F6BSK3_9BACT</name>
<evidence type="ECO:0000256" key="1">
    <source>
        <dbReference type="ARBA" id="ARBA00006640"/>
    </source>
</evidence>
<keyword evidence="2" id="KW-0689">Ribosomal protein</keyword>
<dbReference type="GO" id="GO:0003735">
    <property type="term" value="F:structural constituent of ribosome"/>
    <property type="evidence" value="ECO:0007669"/>
    <property type="project" value="InterPro"/>
</dbReference>
<evidence type="ECO:0000256" key="4">
    <source>
        <dbReference type="ARBA" id="ARBA00035135"/>
    </source>
</evidence>
<dbReference type="InterPro" id="IPR001911">
    <property type="entry name" value="Ribosomal_bS21"/>
</dbReference>
<protein>
    <recommendedName>
        <fullName evidence="4">Small ribosomal subunit protein bS21</fullName>
    </recommendedName>
</protein>
<evidence type="ECO:0000256" key="3">
    <source>
        <dbReference type="ARBA" id="ARBA00023274"/>
    </source>
</evidence>
<evidence type="ECO:0000313" key="6">
    <source>
        <dbReference type="Proteomes" id="UP000179368"/>
    </source>
</evidence>
<proteinExistence type="inferred from homology"/>
<organism evidence="5 6">
    <name type="scientific">Candidatus Jorgensenbacteria bacterium GWA1_49_17</name>
    <dbReference type="NCBI Taxonomy" id="1798467"/>
    <lineage>
        <taxon>Bacteria</taxon>
        <taxon>Candidatus Joergenseniibacteriota</taxon>
    </lineage>
</organism>
<dbReference type="EMBL" id="MFKG01000040">
    <property type="protein sequence ID" value="OGG39813.1"/>
    <property type="molecule type" value="Genomic_DNA"/>
</dbReference>
<dbReference type="GO" id="GO:0006412">
    <property type="term" value="P:translation"/>
    <property type="evidence" value="ECO:0007669"/>
    <property type="project" value="InterPro"/>
</dbReference>
<sequence>MAIDVKRRENENSNSLLFRFQKRVKQSGVMREARKRRFHSRNVNRIKRRTSAIYRNNKELEISRERKYGHA</sequence>
<evidence type="ECO:0000256" key="2">
    <source>
        <dbReference type="ARBA" id="ARBA00022980"/>
    </source>
</evidence>
<keyword evidence="3" id="KW-0687">Ribonucleoprotein</keyword>
<dbReference type="GO" id="GO:0005840">
    <property type="term" value="C:ribosome"/>
    <property type="evidence" value="ECO:0007669"/>
    <property type="project" value="UniProtKB-KW"/>
</dbReference>
<comment type="caution">
    <text evidence="5">The sequence shown here is derived from an EMBL/GenBank/DDBJ whole genome shotgun (WGS) entry which is preliminary data.</text>
</comment>
<dbReference type="Proteomes" id="UP000179368">
    <property type="component" value="Unassembled WGS sequence"/>
</dbReference>
<gene>
    <name evidence="5" type="ORF">A2116_02070</name>
</gene>
<evidence type="ECO:0000313" key="5">
    <source>
        <dbReference type="EMBL" id="OGG39813.1"/>
    </source>
</evidence>
<comment type="similarity">
    <text evidence="1">Belongs to the bacterial ribosomal protein bS21 family.</text>
</comment>
<dbReference type="GO" id="GO:1990904">
    <property type="term" value="C:ribonucleoprotein complex"/>
    <property type="evidence" value="ECO:0007669"/>
    <property type="project" value="UniProtKB-KW"/>
</dbReference>
<dbReference type="Pfam" id="PF01165">
    <property type="entry name" value="Ribosomal_S21"/>
    <property type="match status" value="1"/>
</dbReference>